<keyword evidence="4" id="KW-0255">Endonuclease</keyword>
<dbReference type="Ensembl" id="ENSSOCT00000019526.1">
    <property type="protein sequence ID" value="ENSSOCP00000019045.1"/>
    <property type="gene ID" value="ENSSOCG00000014258.1"/>
</dbReference>
<reference evidence="7" key="1">
    <citation type="submission" date="2025-08" db="UniProtKB">
        <authorList>
            <consortium name="Ensembl"/>
        </authorList>
    </citation>
    <scope>IDENTIFICATION</scope>
</reference>
<dbReference type="SUPFAM" id="SSF49830">
    <property type="entry name" value="ENV polyprotein, receptor-binding domain"/>
    <property type="match status" value="1"/>
</dbReference>
<evidence type="ECO:0000256" key="5">
    <source>
        <dbReference type="ARBA" id="ARBA00022801"/>
    </source>
</evidence>
<keyword evidence="2" id="KW-0548">Nucleotidyltransferase</keyword>
<dbReference type="InterPro" id="IPR008981">
    <property type="entry name" value="FMuLV_rcpt-bd"/>
</dbReference>
<dbReference type="GO" id="GO:0016787">
    <property type="term" value="F:hydrolase activity"/>
    <property type="evidence" value="ECO:0007669"/>
    <property type="project" value="UniProtKB-KW"/>
</dbReference>
<keyword evidence="5" id="KW-0378">Hydrolase</keyword>
<keyword evidence="3" id="KW-0540">Nuclease</keyword>
<dbReference type="Pfam" id="PF00429">
    <property type="entry name" value="TLV_coat"/>
    <property type="match status" value="1"/>
</dbReference>
<evidence type="ECO:0000313" key="8">
    <source>
        <dbReference type="Proteomes" id="UP000694551"/>
    </source>
</evidence>
<feature type="domain" description="Murine leukemia virus integrase C-terminal" evidence="6">
    <location>
        <begin position="2"/>
        <end position="39"/>
    </location>
</feature>
<evidence type="ECO:0000256" key="2">
    <source>
        <dbReference type="ARBA" id="ARBA00022695"/>
    </source>
</evidence>
<sequence>MHRIQPGDKVLIKSWKESSLTPRWEGPYVVLITTETAVRTAEKGVLLITHMPQAWAGLNHQPHQPFEWTLTIEGGNQKQIQTIITSGAPSFTSPLCTLIPVIPCIQDTGFYICPSSNPGRNYCSYPDHYYCGHWGCETIASDWEPQIKDKFLKSGWVPCPKRNKKRAVARGNRVGVSALPEHCTDIYLNVTNPRDPSWLVGKSWGIRLYESGRDRGSFIQIKKKPVPNDPIQVGPNLILTDELTKRIEEITTTIPKINNRQIPKMNSNLITQIPN</sequence>
<dbReference type="GO" id="GO:0004519">
    <property type="term" value="F:endonuclease activity"/>
    <property type="evidence" value="ECO:0007669"/>
    <property type="project" value="UniProtKB-KW"/>
</dbReference>
<evidence type="ECO:0000256" key="4">
    <source>
        <dbReference type="ARBA" id="ARBA00022759"/>
    </source>
</evidence>
<evidence type="ECO:0000256" key="3">
    <source>
        <dbReference type="ARBA" id="ARBA00022722"/>
    </source>
</evidence>
<dbReference type="Gene3D" id="3.90.310.10">
    <property type="entry name" value="ENV polyprotein, receptor-binding domain"/>
    <property type="match status" value="1"/>
</dbReference>
<protein>
    <recommendedName>
        <fullName evidence="6">Murine leukemia virus integrase C-terminal domain-containing protein</fullName>
    </recommendedName>
</protein>
<accession>A0A8D0KYH5</accession>
<proteinExistence type="predicted"/>
<evidence type="ECO:0000256" key="1">
    <source>
        <dbReference type="ARBA" id="ARBA00022679"/>
    </source>
</evidence>
<reference evidence="7" key="2">
    <citation type="submission" date="2025-09" db="UniProtKB">
        <authorList>
            <consortium name="Ensembl"/>
        </authorList>
    </citation>
    <scope>IDENTIFICATION</scope>
</reference>
<organism evidence="7 8">
    <name type="scientific">Strix occidentalis caurina</name>
    <name type="common">northern spotted owl</name>
    <dbReference type="NCBI Taxonomy" id="311401"/>
    <lineage>
        <taxon>Eukaryota</taxon>
        <taxon>Metazoa</taxon>
        <taxon>Chordata</taxon>
        <taxon>Craniata</taxon>
        <taxon>Vertebrata</taxon>
        <taxon>Euteleostomi</taxon>
        <taxon>Archelosauria</taxon>
        <taxon>Archosauria</taxon>
        <taxon>Dinosauria</taxon>
        <taxon>Saurischia</taxon>
        <taxon>Theropoda</taxon>
        <taxon>Coelurosauria</taxon>
        <taxon>Aves</taxon>
        <taxon>Neognathae</taxon>
        <taxon>Neoaves</taxon>
        <taxon>Telluraves</taxon>
        <taxon>Strigiformes</taxon>
        <taxon>Strigidae</taxon>
        <taxon>Strix</taxon>
    </lineage>
</organism>
<dbReference type="InterPro" id="IPR040643">
    <property type="entry name" value="MLVIN_C"/>
</dbReference>
<keyword evidence="1" id="KW-0808">Transferase</keyword>
<name>A0A8D0KYH5_STROC</name>
<dbReference type="AlphaFoldDB" id="A0A8D0KYH5"/>
<dbReference type="InterPro" id="IPR018154">
    <property type="entry name" value="TLV/ENV_coat_polyprotein"/>
</dbReference>
<evidence type="ECO:0000313" key="7">
    <source>
        <dbReference type="Ensembl" id="ENSSOCP00000019045.1"/>
    </source>
</evidence>
<keyword evidence="8" id="KW-1185">Reference proteome</keyword>
<dbReference type="Proteomes" id="UP000694551">
    <property type="component" value="Unplaced"/>
</dbReference>
<dbReference type="Pfam" id="PF18697">
    <property type="entry name" value="MLVIN_C"/>
    <property type="match status" value="1"/>
</dbReference>
<dbReference type="GO" id="GO:0016779">
    <property type="term" value="F:nucleotidyltransferase activity"/>
    <property type="evidence" value="ECO:0007669"/>
    <property type="project" value="UniProtKB-KW"/>
</dbReference>
<evidence type="ECO:0000259" key="6">
    <source>
        <dbReference type="Pfam" id="PF18697"/>
    </source>
</evidence>